<keyword evidence="2" id="KW-1185">Reference proteome</keyword>
<sequence length="655" mass="75350">MTKDEEWRKIILAINDNTFFDLMRNYLGRIETPFNKQDLMNRLVNFLSSNDIRDTLLSLIDEDEARLLSAVGLTGGATESQLRSSFPRWTYLELLTRIGNLEERFLIYRRKGIYNLTPLFEEELQRDYISPSLLIKTEEAAAGFDPPLWFCDPLMIALYSFFRSDSNLIKIDGSVKKRGSDKLEELFPHVFAGDEGLERFNLVLKMLTNLHLLEIIEGDISLNHGEWIRLADRPERDRYSLYYGAALADSPAGVAAMADFFVRFFKNFPEGRSVYSDSLAPYFLIFCSTGPAFHPEKVQKILCDLNILVHSGQGLKLNGILQFREENSPHDDHPLIVQPNFEVTVRQTASLGDLIETAGALDLIQYDLYSRFSLTRKSFLRAFSGGLTPVQLRDHLETLSGKDIPQNISISLDDWASEHEKVMIYKGTVMKVAEDKRIFIEKTDVLKPFILEVLADGVYMMKEGYERQWLEALENLSITPRVMDSSLEKKEEFNTPVLTKHFNWKLTTRSLWNQTFREDSEKGTELTEKLLKILDKSGIKGDEKKELEARIRRKLIFHPNQINKGIVRPEITEARGMNFQGKVRLVESALQNSSDRLELTYFSGGDARSILVQPLELKKEENDRILEGRILPDEEPIVLRVSKISKIRKIRSSLF</sequence>
<evidence type="ECO:0000313" key="2">
    <source>
        <dbReference type="Proteomes" id="UP000587760"/>
    </source>
</evidence>
<dbReference type="RefSeq" id="WP_184747832.1">
    <property type="nucleotide sequence ID" value="NZ_JACHGJ010000007.1"/>
</dbReference>
<dbReference type="AlphaFoldDB" id="A0A841RH01"/>
<accession>A0A841RH01</accession>
<comment type="caution">
    <text evidence="1">The sequence shown here is derived from an EMBL/GenBank/DDBJ whole genome shotgun (WGS) entry which is preliminary data.</text>
</comment>
<evidence type="ECO:0000313" key="1">
    <source>
        <dbReference type="EMBL" id="MBB6481592.1"/>
    </source>
</evidence>
<reference evidence="1 2" key="1">
    <citation type="submission" date="2020-08" db="EMBL/GenBank/DDBJ databases">
        <title>Genomic Encyclopedia of Type Strains, Phase IV (KMG-IV): sequencing the most valuable type-strain genomes for metagenomic binning, comparative biology and taxonomic classification.</title>
        <authorList>
            <person name="Goeker M."/>
        </authorList>
    </citation>
    <scope>NUCLEOTIDE SEQUENCE [LARGE SCALE GENOMIC DNA]</scope>
    <source>
        <strain evidence="1 2">DSM 2461</strain>
    </source>
</reference>
<gene>
    <name evidence="1" type="ORF">HNR50_003272</name>
</gene>
<proteinExistence type="predicted"/>
<dbReference type="EMBL" id="JACHGJ010000007">
    <property type="protein sequence ID" value="MBB6481592.1"/>
    <property type="molecule type" value="Genomic_DNA"/>
</dbReference>
<dbReference type="Proteomes" id="UP000587760">
    <property type="component" value="Unassembled WGS sequence"/>
</dbReference>
<name>A0A841RH01_9SPIO</name>
<evidence type="ECO:0008006" key="3">
    <source>
        <dbReference type="Google" id="ProtNLM"/>
    </source>
</evidence>
<protein>
    <recommendedName>
        <fullName evidence="3">Helicase XPB/Ssl2 N-terminal domain-containing protein</fullName>
    </recommendedName>
</protein>
<organism evidence="1 2">
    <name type="scientific">Spirochaeta isovalerica</name>
    <dbReference type="NCBI Taxonomy" id="150"/>
    <lineage>
        <taxon>Bacteria</taxon>
        <taxon>Pseudomonadati</taxon>
        <taxon>Spirochaetota</taxon>
        <taxon>Spirochaetia</taxon>
        <taxon>Spirochaetales</taxon>
        <taxon>Spirochaetaceae</taxon>
        <taxon>Spirochaeta</taxon>
    </lineage>
</organism>